<reference evidence="2" key="1">
    <citation type="journal article" date="2019" name="Int. J. Syst. Evol. Microbiol.">
        <title>The Global Catalogue of Microorganisms (GCM) 10K type strain sequencing project: providing services to taxonomists for standard genome sequencing and annotation.</title>
        <authorList>
            <consortium name="The Broad Institute Genomics Platform"/>
            <consortium name="The Broad Institute Genome Sequencing Center for Infectious Disease"/>
            <person name="Wu L."/>
            <person name="Ma J."/>
        </authorList>
    </citation>
    <scope>NUCLEOTIDE SEQUENCE [LARGE SCALE GENOMIC DNA]</scope>
    <source>
        <strain evidence="2">JCM 17939</strain>
    </source>
</reference>
<evidence type="ECO:0000313" key="2">
    <source>
        <dbReference type="Proteomes" id="UP001501442"/>
    </source>
</evidence>
<accession>A0ABP8UWK3</accession>
<comment type="caution">
    <text evidence="1">The sequence shown here is derived from an EMBL/GenBank/DDBJ whole genome shotgun (WGS) entry which is preliminary data.</text>
</comment>
<dbReference type="Proteomes" id="UP001501442">
    <property type="component" value="Unassembled WGS sequence"/>
</dbReference>
<name>A0ABP8UWK3_9ACTN</name>
<organism evidence="1 2">
    <name type="scientific">Actinoallomurus vinaceus</name>
    <dbReference type="NCBI Taxonomy" id="1080074"/>
    <lineage>
        <taxon>Bacteria</taxon>
        <taxon>Bacillati</taxon>
        <taxon>Actinomycetota</taxon>
        <taxon>Actinomycetes</taxon>
        <taxon>Streptosporangiales</taxon>
        <taxon>Thermomonosporaceae</taxon>
        <taxon>Actinoallomurus</taxon>
    </lineage>
</organism>
<keyword evidence="2" id="KW-1185">Reference proteome</keyword>
<sequence>MTLRISAGNARNEVNVGLGYYAASDVGRLDPDPFNRLGRRDRSDRRVLERLRRAGR</sequence>
<protein>
    <submittedName>
        <fullName evidence="1">Uncharacterized protein</fullName>
    </submittedName>
</protein>
<proteinExistence type="predicted"/>
<evidence type="ECO:0000313" key="1">
    <source>
        <dbReference type="EMBL" id="GAA4640891.1"/>
    </source>
</evidence>
<gene>
    <name evidence="1" type="ORF">GCM10023196_107880</name>
</gene>
<dbReference type="EMBL" id="BAABHK010000047">
    <property type="protein sequence ID" value="GAA4640891.1"/>
    <property type="molecule type" value="Genomic_DNA"/>
</dbReference>